<dbReference type="SUPFAM" id="SSF51905">
    <property type="entry name" value="FAD/NAD(P)-binding domain"/>
    <property type="match status" value="1"/>
</dbReference>
<evidence type="ECO:0000313" key="7">
    <source>
        <dbReference type="EMBL" id="PLT48219.1"/>
    </source>
</evidence>
<organism evidence="7 8">
    <name type="scientific">Paenibacillus pasadenensis</name>
    <dbReference type="NCBI Taxonomy" id="217090"/>
    <lineage>
        <taxon>Bacteria</taxon>
        <taxon>Bacillati</taxon>
        <taxon>Bacillota</taxon>
        <taxon>Bacilli</taxon>
        <taxon>Bacillales</taxon>
        <taxon>Paenibacillaceae</taxon>
        <taxon>Paenibacillus</taxon>
    </lineage>
</organism>
<evidence type="ECO:0000256" key="2">
    <source>
        <dbReference type="ARBA" id="ARBA00022746"/>
    </source>
</evidence>
<comment type="pathway">
    <text evidence="1 5">Carotenoid biosynthesis.</text>
</comment>
<dbReference type="RefSeq" id="WP_028598861.1">
    <property type="nucleotide sequence ID" value="NZ_BIMM01000099.1"/>
</dbReference>
<dbReference type="PRINTS" id="PR00419">
    <property type="entry name" value="ADXRDTASE"/>
</dbReference>
<dbReference type="GO" id="GO:0016491">
    <property type="term" value="F:oxidoreductase activity"/>
    <property type="evidence" value="ECO:0007669"/>
    <property type="project" value="UniProtKB-KW"/>
</dbReference>
<comment type="similarity">
    <text evidence="4">Belongs to the carotenoid/retinoid oxidoreductase family. CrtN subfamily.</text>
</comment>
<comment type="caution">
    <text evidence="7">The sequence shown here is derived from an EMBL/GenBank/DDBJ whole genome shotgun (WGS) entry which is preliminary data.</text>
</comment>
<evidence type="ECO:0000256" key="3">
    <source>
        <dbReference type="ARBA" id="ARBA00023002"/>
    </source>
</evidence>
<dbReference type="Pfam" id="PF01593">
    <property type="entry name" value="Amino_oxidase"/>
    <property type="match status" value="1"/>
</dbReference>
<dbReference type="EC" id="1.14.99.-" evidence="7"/>
<evidence type="ECO:0000256" key="5">
    <source>
        <dbReference type="RuleBase" id="RU362075"/>
    </source>
</evidence>
<accession>A0A2N5ND00</accession>
<dbReference type="Proteomes" id="UP000234789">
    <property type="component" value="Unassembled WGS sequence"/>
</dbReference>
<dbReference type="InterPro" id="IPR014105">
    <property type="entry name" value="Carotenoid/retinoid_OxRdtase"/>
</dbReference>
<keyword evidence="3 5" id="KW-0560">Oxidoreductase</keyword>
<keyword evidence="2 5" id="KW-0125">Carotenoid biosynthesis</keyword>
<evidence type="ECO:0000256" key="4">
    <source>
        <dbReference type="ARBA" id="ARBA00038322"/>
    </source>
</evidence>
<protein>
    <submittedName>
        <fullName evidence="7">Dehydrosqualene desaturase (Diapophytoene desaturase) (4,4'-diapophytoene desaturase)</fullName>
        <ecNumber evidence="7">1.14.99.-</ecNumber>
    </submittedName>
</protein>
<evidence type="ECO:0000256" key="1">
    <source>
        <dbReference type="ARBA" id="ARBA00004829"/>
    </source>
</evidence>
<dbReference type="PANTHER" id="PTHR43734:SF1">
    <property type="entry name" value="PHYTOENE DESATURASE"/>
    <property type="match status" value="1"/>
</dbReference>
<evidence type="ECO:0000313" key="8">
    <source>
        <dbReference type="Proteomes" id="UP000234789"/>
    </source>
</evidence>
<dbReference type="InterPro" id="IPR002937">
    <property type="entry name" value="Amino_oxidase"/>
</dbReference>
<name>A0A2N5ND00_9BACL</name>
<evidence type="ECO:0000259" key="6">
    <source>
        <dbReference type="Pfam" id="PF01593"/>
    </source>
</evidence>
<dbReference type="PANTHER" id="PTHR43734">
    <property type="entry name" value="PHYTOENE DESATURASE"/>
    <property type="match status" value="1"/>
</dbReference>
<gene>
    <name evidence="7" type="ORF">B8V81_0351</name>
</gene>
<reference evidence="7 8" key="1">
    <citation type="submission" date="2017-05" db="EMBL/GenBank/DDBJ databases">
        <title>Functional genome analysis of Paenibacillus pasadenensis strain R16: insights on endophytic life style and antifungal activity.</title>
        <authorList>
            <person name="Passera A."/>
            <person name="Marcolungo L."/>
            <person name="Casati P."/>
            <person name="Brasca M."/>
            <person name="Quaglino F."/>
            <person name="Delledonne M."/>
        </authorList>
    </citation>
    <scope>NUCLEOTIDE SEQUENCE [LARGE SCALE GENOMIC DNA]</scope>
    <source>
        <strain evidence="7 8">R16</strain>
    </source>
</reference>
<dbReference type="OrthoDB" id="9814556at2"/>
<dbReference type="InterPro" id="IPR036188">
    <property type="entry name" value="FAD/NAD-bd_sf"/>
</dbReference>
<dbReference type="EMBL" id="NFEZ01000001">
    <property type="protein sequence ID" value="PLT48219.1"/>
    <property type="molecule type" value="Genomic_DNA"/>
</dbReference>
<proteinExistence type="inferred from homology"/>
<dbReference type="NCBIfam" id="TIGR02734">
    <property type="entry name" value="crtI_fam"/>
    <property type="match status" value="1"/>
</dbReference>
<dbReference type="Gene3D" id="3.50.50.60">
    <property type="entry name" value="FAD/NAD(P)-binding domain"/>
    <property type="match status" value="2"/>
</dbReference>
<dbReference type="GO" id="GO:0016117">
    <property type="term" value="P:carotenoid biosynthetic process"/>
    <property type="evidence" value="ECO:0007669"/>
    <property type="project" value="UniProtKB-KW"/>
</dbReference>
<feature type="domain" description="Amine oxidase" evidence="6">
    <location>
        <begin position="11"/>
        <end position="476"/>
    </location>
</feature>
<sequence length="484" mass="54100">MKAAIIGAGVGGLVTALLLRRQGLEVDVYEKEARVGGRLGYEEDGTGRFRIDQGPTIVLLPDLLRDILAEAGVPPEDIELERIDPLYDFYYPDGSRWTKWQDAGQQERVLEAAYPGGAEDFRRYMRDMEGLFDYGFEAFLSRTFPGARSFLTPANLRFLYRSRAWRGMHPWTSAYFRDERIREAYSLQSLYIGGSPLQAPALYGLIPYSEHKHGIWYVRGGYGRLAEALERACRRSGVQIRLSTPVERVRVRDGRCEGLSAGGEEQAYDAVVYNGDYPALAGLLDGWRSRPKRWIPSSGCLLVYLGLERRWEEAGVHQFFLSDRHLDHMKDVFGRGRISRTPSFYAFNPVAADDGAARPGESVLYFLIPVPADERLDWDGAGAELVDRVLERAEALRFPGLREAIRWRSVRTPRDAARSGLYRGGSFGIAPVLSQSGGFRPQVKPLPVERLYAVGASVHPGGGIPIVMQGARLLGRIIAKELGT</sequence>
<dbReference type="AlphaFoldDB" id="A0A2N5ND00"/>
<keyword evidence="8" id="KW-1185">Reference proteome</keyword>